<protein>
    <submittedName>
        <fullName evidence="2">Uncharacterized protein</fullName>
    </submittedName>
</protein>
<dbReference type="AlphaFoldDB" id="A0A813K439"/>
<feature type="signal peptide" evidence="1">
    <location>
        <begin position="1"/>
        <end position="15"/>
    </location>
</feature>
<dbReference type="Proteomes" id="UP000626109">
    <property type="component" value="Unassembled WGS sequence"/>
</dbReference>
<reference evidence="2" key="1">
    <citation type="submission" date="2021-02" db="EMBL/GenBank/DDBJ databases">
        <authorList>
            <person name="Dougan E. K."/>
            <person name="Rhodes N."/>
            <person name="Thang M."/>
            <person name="Chan C."/>
        </authorList>
    </citation>
    <scope>NUCLEOTIDE SEQUENCE</scope>
</reference>
<dbReference type="EMBL" id="CAJNNW010027570">
    <property type="protein sequence ID" value="CAE8692055.1"/>
    <property type="molecule type" value="Genomic_DNA"/>
</dbReference>
<evidence type="ECO:0000256" key="1">
    <source>
        <dbReference type="SAM" id="SignalP"/>
    </source>
</evidence>
<sequence>LFANVLQLLDGLLLARPGAVVLVDWIRQGTEGHFQYGPAGFDLFQHLFEQTTRCRSVALEQKCRAPPRTTLLPKRINMVFMNMLRGLIWSIPDEDLSNLRR</sequence>
<gene>
    <name evidence="2" type="ORF">PGLA2088_LOCUS27705</name>
</gene>
<keyword evidence="1" id="KW-0732">Signal</keyword>
<feature type="non-terminal residue" evidence="2">
    <location>
        <position position="101"/>
    </location>
</feature>
<proteinExistence type="predicted"/>
<feature type="chain" id="PRO_5032840988" evidence="1">
    <location>
        <begin position="16"/>
        <end position="101"/>
    </location>
</feature>
<organism evidence="2 3">
    <name type="scientific">Polarella glacialis</name>
    <name type="common">Dinoflagellate</name>
    <dbReference type="NCBI Taxonomy" id="89957"/>
    <lineage>
        <taxon>Eukaryota</taxon>
        <taxon>Sar</taxon>
        <taxon>Alveolata</taxon>
        <taxon>Dinophyceae</taxon>
        <taxon>Suessiales</taxon>
        <taxon>Suessiaceae</taxon>
        <taxon>Polarella</taxon>
    </lineage>
</organism>
<evidence type="ECO:0000313" key="3">
    <source>
        <dbReference type="Proteomes" id="UP000626109"/>
    </source>
</evidence>
<name>A0A813K439_POLGL</name>
<comment type="caution">
    <text evidence="2">The sequence shown here is derived from an EMBL/GenBank/DDBJ whole genome shotgun (WGS) entry which is preliminary data.</text>
</comment>
<evidence type="ECO:0000313" key="2">
    <source>
        <dbReference type="EMBL" id="CAE8692055.1"/>
    </source>
</evidence>
<feature type="non-terminal residue" evidence="2">
    <location>
        <position position="1"/>
    </location>
</feature>
<accession>A0A813K439</accession>